<evidence type="ECO:0000313" key="2">
    <source>
        <dbReference type="EMBL" id="QCR16061.1"/>
    </source>
</evidence>
<name>A0A4P8QWN6_METMZ</name>
<keyword evidence="1" id="KW-0472">Membrane</keyword>
<evidence type="ECO:0000313" key="4">
    <source>
        <dbReference type="Proteomes" id="UP000300067"/>
    </source>
</evidence>
<evidence type="ECO:0000313" key="3">
    <source>
        <dbReference type="EMBL" id="QIB90954.1"/>
    </source>
</evidence>
<feature type="transmembrane region" description="Helical" evidence="1">
    <location>
        <begin position="52"/>
        <end position="73"/>
    </location>
</feature>
<organism evidence="2 4">
    <name type="scientific">Methanosarcina mazei</name>
    <name type="common">Methanosarcina frisia</name>
    <dbReference type="NCBI Taxonomy" id="2209"/>
    <lineage>
        <taxon>Archaea</taxon>
        <taxon>Methanobacteriati</taxon>
        <taxon>Methanobacteriota</taxon>
        <taxon>Stenosarchaea group</taxon>
        <taxon>Methanomicrobia</taxon>
        <taxon>Methanosarcinales</taxon>
        <taxon>Methanosarcinaceae</taxon>
        <taxon>Methanosarcina</taxon>
    </lineage>
</organism>
<protein>
    <submittedName>
        <fullName evidence="2">Uncharacterized protein</fullName>
    </submittedName>
</protein>
<dbReference type="AlphaFoldDB" id="A0A4P8QWN6"/>
<keyword evidence="1" id="KW-0812">Transmembrane</keyword>
<sequence>MTMKLDTLIRSFLIAGLISLIALLLESAYYGLQNEVYSITTPFFSSVINSPLNMVVLGIIFVSTFVIVLNSLVKKESA</sequence>
<feature type="transmembrane region" description="Helical" evidence="1">
    <location>
        <begin position="12"/>
        <end position="32"/>
    </location>
</feature>
<reference evidence="3 5" key="2">
    <citation type="journal article" date="2020" name="Environ. Microbiol. Rep.">
        <title>Redox cycling of Fe(II) and Fe(III) in magnetite accelerates aceticlastic methanogenesis by Methanosarcina mazei.</title>
        <authorList>
            <person name="Wang H."/>
            <person name="Byrne J.M."/>
            <person name="Liu P."/>
            <person name="Liu J."/>
            <person name="Dong X."/>
            <person name="Lu Y."/>
        </authorList>
    </citation>
    <scope>NUCLEOTIDE SEQUENCE [LARGE SCALE GENOMIC DNA]</scope>
    <source>
        <strain evidence="5">zm-15</strain>
        <strain evidence="3">Zm-15</strain>
    </source>
</reference>
<reference evidence="2 4" key="1">
    <citation type="submission" date="2018-05" db="EMBL/GenBank/DDBJ databases">
        <title>Methanosarcina gilichinskyana sp. nov., a novel methanogenic archaeon isolated from Holocene permafrost, North East Russia.</title>
        <authorList>
            <person name="Oshurkova V."/>
            <person name="Meer M."/>
            <person name="Bochkareva O."/>
            <person name="Shcherbakova V."/>
        </authorList>
    </citation>
    <scope>NUCLEOTIDE SEQUENCE [LARGE SCALE GENOMIC DNA]</scope>
    <source>
        <strain evidence="2 4">JL01</strain>
    </source>
</reference>
<dbReference type="Proteomes" id="UP000300067">
    <property type="component" value="Chromosome"/>
</dbReference>
<dbReference type="EMBL" id="CP042908">
    <property type="protein sequence ID" value="QIB90954.1"/>
    <property type="molecule type" value="Genomic_DNA"/>
</dbReference>
<gene>
    <name evidence="2" type="ORF">DKM28_08455</name>
    <name evidence="3" type="ORF">FQU78_07720</name>
</gene>
<evidence type="ECO:0000256" key="1">
    <source>
        <dbReference type="SAM" id="Phobius"/>
    </source>
</evidence>
<accession>A0A4P8QWN6</accession>
<dbReference type="Proteomes" id="UP000467371">
    <property type="component" value="Chromosome"/>
</dbReference>
<evidence type="ECO:0000313" key="5">
    <source>
        <dbReference type="Proteomes" id="UP000467371"/>
    </source>
</evidence>
<proteinExistence type="predicted"/>
<keyword evidence="1" id="KW-1133">Transmembrane helix</keyword>
<dbReference type="EMBL" id="CP029709">
    <property type="protein sequence ID" value="QCR16061.1"/>
    <property type="molecule type" value="Genomic_DNA"/>
</dbReference>